<dbReference type="GO" id="GO:0031461">
    <property type="term" value="C:cullin-RING ubiquitin ligase complex"/>
    <property type="evidence" value="ECO:0000318"/>
    <property type="project" value="GO_Central"/>
</dbReference>
<dbReference type="GO" id="GO:0031625">
    <property type="term" value="F:ubiquitin protein ligase binding"/>
    <property type="evidence" value="ECO:0000318"/>
    <property type="project" value="GO_Central"/>
</dbReference>
<dbReference type="OrthoDB" id="18339at2759"/>
<sequence length="1015" mass="114186">MPLSQPCSINISPHPNLSTRSLNLLKRLQEREMCPHLPGRLTLDNNRFYSNVYPNKTAFKVNQQPEFVVRKFTVDGHYLICFSKNTHAVRIYRYHIPHNSTIYAQPLALHVASQPLPFVSGNTARSNDSLETSLADGSYLASTTQSKPTNSSTVDPSICISLNSSKSHFKPSHTKSGMPSDPVYPAEDHQLEFDTVFKIHFEKLLTSGSEMLCKDFCLFAPNGRHMILSSAVPSGNTVEEGRRFPSSLDCIRNLDHITFWVMDIHTGEVTDKMTFKNDYIYLTNHAGVHLHQNLLGITSVQNQCVYILKLLDAGKLIHINTVGYYTQKDDEAIIERQNEVEAEFRREAKKRQAQLDTPHRAVRFNPHTPHRRTVSSSSLSQFEQVGLIDTLENAGSTAPLVPPTFNAVSTHDTNIGGTQTIADVPLPVQRESESGRVLQPEPLQQQQNPSHQPFRPRRVSFTLPITASETARLLPVSPISNPNLHFRAHPYPLPHSRLSSQSQPGRLLPHIQQQDPSQWNSSWVEQFPQDTAFEVRQSAHPYAPLPATRLYNIVGRRVDIDTGFNVPRSPLAGGGPIRSTLQPPSTSLHALSRQITSQTDANTLQTRAVTSPTATASAVATTSDNNLDRRNEQGSTDSMPINTGNRNFSNLGFENTIHSLSRRPTLRPMVHTSHGIATQHSSRPFVPPITQRPVTLGYTRDNYLRQNSSVETNEGYDSQAESMYPLSGIKHRMLAYLYRRAIASKVPGAIGHFHLTYPYFASLVMWRMQFLDCDHILLKLGSIDNVTGQLMEQATGYISFFVVYSLSTTKILGVYENSSQELFDIFEKWGCFHGTSYMSTRSTPVPDCPTSQSEIDPFNPDSDEGVTIHAMQQYATLYCNNEYARDLARKHMYAVRKARNGGASQAIRRILSSLPINPQSFSTSAYFDHDLFSYDDKVLNSCDRMRSSLEFPCKFYCRRTGKLKFKLETNAMANGRTRGEKTNVLYIFHPVDPFVITVQHVQNIPTVMNMHYASF</sequence>
<dbReference type="GeneID" id="18237667"/>
<dbReference type="PANTHER" id="PTHR13374">
    <property type="entry name" value="DET1 HOMOLOG DE-ETIOLATED-1 HOMOLOG"/>
    <property type="match status" value="1"/>
</dbReference>
<reference evidence="2 3" key="1">
    <citation type="submission" date="2009-12" db="EMBL/GenBank/DDBJ databases">
        <title>The draft genome of Batrachochytrium dendrobatidis.</title>
        <authorList>
            <consortium name="US DOE Joint Genome Institute (JGI-PGF)"/>
            <person name="Kuo A."/>
            <person name="Salamov A."/>
            <person name="Schmutz J."/>
            <person name="Lucas S."/>
            <person name="Pitluck S."/>
            <person name="Rosenblum E."/>
            <person name="Stajich J."/>
            <person name="Eisen M."/>
            <person name="Grigoriev I.V."/>
        </authorList>
    </citation>
    <scope>NUCLEOTIDE SEQUENCE [LARGE SCALE GENOMIC DNA]</scope>
    <source>
        <strain evidence="3">JAM81 / FGSC 10211</strain>
    </source>
</reference>
<evidence type="ECO:0000313" key="2">
    <source>
        <dbReference type="EMBL" id="EGF83915.1"/>
    </source>
</evidence>
<dbReference type="GO" id="GO:1990756">
    <property type="term" value="F:ubiquitin-like ligase-substrate adaptor activity"/>
    <property type="evidence" value="ECO:0000318"/>
    <property type="project" value="GO_Central"/>
</dbReference>
<dbReference type="GO" id="GO:0032436">
    <property type="term" value="P:positive regulation of proteasomal ubiquitin-dependent protein catabolic process"/>
    <property type="evidence" value="ECO:0000318"/>
    <property type="project" value="GO_Central"/>
</dbReference>
<dbReference type="Pfam" id="PF09737">
    <property type="entry name" value="Det1"/>
    <property type="match status" value="3"/>
</dbReference>
<dbReference type="OMA" id="ITPCLTI"/>
<keyword evidence="3" id="KW-1185">Reference proteome</keyword>
<feature type="compositionally biased region" description="Low complexity" evidence="1">
    <location>
        <begin position="608"/>
        <end position="623"/>
    </location>
</feature>
<feature type="compositionally biased region" description="Polar residues" evidence="1">
    <location>
        <begin position="633"/>
        <end position="647"/>
    </location>
</feature>
<evidence type="ECO:0000256" key="1">
    <source>
        <dbReference type="SAM" id="MobiDB-lite"/>
    </source>
</evidence>
<feature type="compositionally biased region" description="Low complexity" evidence="1">
    <location>
        <begin position="438"/>
        <end position="447"/>
    </location>
</feature>
<dbReference type="AlphaFoldDB" id="F4NTG2"/>
<dbReference type="InParanoid" id="F4NTG2"/>
<evidence type="ECO:0000313" key="3">
    <source>
        <dbReference type="Proteomes" id="UP000007241"/>
    </source>
</evidence>
<organism evidence="2 3">
    <name type="scientific">Batrachochytrium dendrobatidis (strain JAM81 / FGSC 10211)</name>
    <name type="common">Frog chytrid fungus</name>
    <dbReference type="NCBI Taxonomy" id="684364"/>
    <lineage>
        <taxon>Eukaryota</taxon>
        <taxon>Fungi</taxon>
        <taxon>Fungi incertae sedis</taxon>
        <taxon>Chytridiomycota</taxon>
        <taxon>Chytridiomycota incertae sedis</taxon>
        <taxon>Chytridiomycetes</taxon>
        <taxon>Rhizophydiales</taxon>
        <taxon>Rhizophydiales incertae sedis</taxon>
        <taxon>Batrachochytrium</taxon>
    </lineage>
</organism>
<dbReference type="GO" id="GO:0016567">
    <property type="term" value="P:protein ubiquitination"/>
    <property type="evidence" value="ECO:0000318"/>
    <property type="project" value="GO_Central"/>
</dbReference>
<dbReference type="RefSeq" id="XP_006675300.1">
    <property type="nucleotide sequence ID" value="XM_006675237.1"/>
</dbReference>
<gene>
    <name evidence="2" type="ORF">BATDEDRAFT_21492</name>
</gene>
<dbReference type="EMBL" id="GL882879">
    <property type="protein sequence ID" value="EGF83915.1"/>
    <property type="molecule type" value="Genomic_DNA"/>
</dbReference>
<feature type="region of interest" description="Disordered" evidence="1">
    <location>
        <begin position="607"/>
        <end position="647"/>
    </location>
</feature>
<dbReference type="GO" id="GO:0005634">
    <property type="term" value="C:nucleus"/>
    <property type="evidence" value="ECO:0000318"/>
    <property type="project" value="GO_Central"/>
</dbReference>
<dbReference type="PANTHER" id="PTHR13374:SF3">
    <property type="entry name" value="DET1 HOMOLOG"/>
    <property type="match status" value="1"/>
</dbReference>
<dbReference type="InterPro" id="IPR019138">
    <property type="entry name" value="De-etiolated_protein_1_Det1"/>
</dbReference>
<name>F4NTG2_BATDJ</name>
<dbReference type="HOGENOM" id="CLU_345947_0_0_1"/>
<protein>
    <submittedName>
        <fullName evidence="2">Uncharacterized protein</fullName>
    </submittedName>
</protein>
<feature type="region of interest" description="Disordered" evidence="1">
    <location>
        <begin position="430"/>
        <end position="456"/>
    </location>
</feature>
<proteinExistence type="predicted"/>
<dbReference type="STRING" id="684364.F4NTG2"/>
<accession>F4NTG2</accession>
<dbReference type="Proteomes" id="UP000007241">
    <property type="component" value="Unassembled WGS sequence"/>
</dbReference>